<keyword evidence="2" id="KW-1185">Reference proteome</keyword>
<dbReference type="RefSeq" id="WP_380909483.1">
    <property type="nucleotide sequence ID" value="NZ_JBHTLS010000086.1"/>
</dbReference>
<comment type="caution">
    <text evidence="1">The sequence shown here is derived from an EMBL/GenBank/DDBJ whole genome shotgun (WGS) entry which is preliminary data.</text>
</comment>
<evidence type="ECO:0000313" key="2">
    <source>
        <dbReference type="Proteomes" id="UP001597203"/>
    </source>
</evidence>
<name>A0ABW3NYE0_9SPHN</name>
<evidence type="ECO:0000313" key="1">
    <source>
        <dbReference type="EMBL" id="MFD1104270.1"/>
    </source>
</evidence>
<dbReference type="EMBL" id="JBHTLS010000086">
    <property type="protein sequence ID" value="MFD1104270.1"/>
    <property type="molecule type" value="Genomic_DNA"/>
</dbReference>
<gene>
    <name evidence="1" type="ORF">ACFQ24_05150</name>
</gene>
<dbReference type="Proteomes" id="UP001597203">
    <property type="component" value="Unassembled WGS sequence"/>
</dbReference>
<sequence>MTDEEFTLIARIALRSASTSALCANALRRAGLLDAQEKQTIARNLQAIADELEPTERDAEAVQYHLLARLFRD</sequence>
<organism evidence="1 2">
    <name type="scientific">Sphingobium olei</name>
    <dbReference type="NCBI Taxonomy" id="420955"/>
    <lineage>
        <taxon>Bacteria</taxon>
        <taxon>Pseudomonadati</taxon>
        <taxon>Pseudomonadota</taxon>
        <taxon>Alphaproteobacteria</taxon>
        <taxon>Sphingomonadales</taxon>
        <taxon>Sphingomonadaceae</taxon>
        <taxon>Sphingobium</taxon>
    </lineage>
</organism>
<proteinExistence type="predicted"/>
<protein>
    <submittedName>
        <fullName evidence="1">Uncharacterized protein</fullName>
    </submittedName>
</protein>
<accession>A0ABW3NYE0</accession>
<reference evidence="2" key="1">
    <citation type="journal article" date="2019" name="Int. J. Syst. Evol. Microbiol.">
        <title>The Global Catalogue of Microorganisms (GCM) 10K type strain sequencing project: providing services to taxonomists for standard genome sequencing and annotation.</title>
        <authorList>
            <consortium name="The Broad Institute Genomics Platform"/>
            <consortium name="The Broad Institute Genome Sequencing Center for Infectious Disease"/>
            <person name="Wu L."/>
            <person name="Ma J."/>
        </authorList>
    </citation>
    <scope>NUCLEOTIDE SEQUENCE [LARGE SCALE GENOMIC DNA]</scope>
    <source>
        <strain evidence="2">CCUG 54329</strain>
    </source>
</reference>